<evidence type="ECO:0000313" key="2">
    <source>
        <dbReference type="EMBL" id="KAK4503731.1"/>
    </source>
</evidence>
<proteinExistence type="predicted"/>
<dbReference type="EMBL" id="JAXOVC010000003">
    <property type="protein sequence ID" value="KAK4503731.1"/>
    <property type="molecule type" value="Genomic_DNA"/>
</dbReference>
<name>A0ABR0EQ49_ZASCE</name>
<comment type="caution">
    <text evidence="2">The sequence shown here is derived from an EMBL/GenBank/DDBJ whole genome shotgun (WGS) entry which is preliminary data.</text>
</comment>
<organism evidence="2 3">
    <name type="scientific">Zasmidium cellare</name>
    <name type="common">Wine cellar mold</name>
    <name type="synonym">Racodium cellare</name>
    <dbReference type="NCBI Taxonomy" id="395010"/>
    <lineage>
        <taxon>Eukaryota</taxon>
        <taxon>Fungi</taxon>
        <taxon>Dikarya</taxon>
        <taxon>Ascomycota</taxon>
        <taxon>Pezizomycotina</taxon>
        <taxon>Dothideomycetes</taxon>
        <taxon>Dothideomycetidae</taxon>
        <taxon>Mycosphaerellales</taxon>
        <taxon>Mycosphaerellaceae</taxon>
        <taxon>Zasmidium</taxon>
    </lineage>
</organism>
<accession>A0ABR0EQ49</accession>
<reference evidence="2 3" key="1">
    <citation type="journal article" date="2023" name="G3 (Bethesda)">
        <title>A chromosome-level genome assembly of Zasmidium syzygii isolated from banana leaves.</title>
        <authorList>
            <person name="van Westerhoven A.C."/>
            <person name="Mehrabi R."/>
            <person name="Talebi R."/>
            <person name="Steentjes M.B.F."/>
            <person name="Corcolon B."/>
            <person name="Chong P.A."/>
            <person name="Kema G.H.J."/>
            <person name="Seidl M.F."/>
        </authorList>
    </citation>
    <scope>NUCLEOTIDE SEQUENCE [LARGE SCALE GENOMIC DNA]</scope>
    <source>
        <strain evidence="2 3">P124</strain>
    </source>
</reference>
<feature type="region of interest" description="Disordered" evidence="1">
    <location>
        <begin position="1"/>
        <end position="86"/>
    </location>
</feature>
<evidence type="ECO:0000256" key="1">
    <source>
        <dbReference type="SAM" id="MobiDB-lite"/>
    </source>
</evidence>
<feature type="compositionally biased region" description="Polar residues" evidence="1">
    <location>
        <begin position="43"/>
        <end position="55"/>
    </location>
</feature>
<dbReference type="Proteomes" id="UP001305779">
    <property type="component" value="Unassembled WGS sequence"/>
</dbReference>
<gene>
    <name evidence="2" type="ORF">PRZ48_004646</name>
</gene>
<keyword evidence="3" id="KW-1185">Reference proteome</keyword>
<feature type="compositionally biased region" description="Polar residues" evidence="1">
    <location>
        <begin position="7"/>
        <end position="32"/>
    </location>
</feature>
<evidence type="ECO:0000313" key="3">
    <source>
        <dbReference type="Proteomes" id="UP001305779"/>
    </source>
</evidence>
<sequence length="86" mass="9312">MGGNVFTPPQVQDTQQITSIEQNTGDNSNSPSVGEPQEDEITNIDQNTDDISNLPSVGELQEDEPEDNEKKKRGVIGQKMDAPGTL</sequence>
<protein>
    <submittedName>
        <fullName evidence="2">Uncharacterized protein</fullName>
    </submittedName>
</protein>